<evidence type="ECO:0000313" key="7">
    <source>
        <dbReference type="EMBL" id="ACZ40936.1"/>
    </source>
</evidence>
<dbReference type="KEGG" id="ttr:Tter_0013"/>
<keyword evidence="2 4" id="KW-0012">Acyltransferase</keyword>
<dbReference type="SMART" id="SM00827">
    <property type="entry name" value="PKS_AT"/>
    <property type="match status" value="1"/>
</dbReference>
<dbReference type="STRING" id="525904.Tter_0013"/>
<dbReference type="AlphaFoldDB" id="D1CDD0"/>
<dbReference type="GO" id="GO:0004314">
    <property type="term" value="F:[acyl-carrier-protein] S-malonyltransferase activity"/>
    <property type="evidence" value="ECO:0007669"/>
    <property type="project" value="UniProtKB-EC"/>
</dbReference>
<sequence>MSSRRIALVFPGQGSQYVGMGKALHDASEAAREVFKRADEILGFRLSHLCFSGPEEDLQDTINAQPAIFTVSLATLAAIKEKLHEAGVKLNPSFVAGHSLGEYTALVAANVIDFEDGLRLVRERGRLMKEEGEKIPGGMAAVIGLDEEVIQRACEEASSEGIVGIANSNSPGQIVISGELKALHRAMELLQQQGAKKVIKLPISIASHSPVMQRAAAQFAEIVSHMKLRDPQIPIVANVTGQILTNVEDIRRELSHHITGPVQWTKSIREMLSHGTNGFIELGPKRVLTGLIQRISPGVDTISTDS</sequence>
<organism evidence="7 8">
    <name type="scientific">Thermobaculum terrenum (strain ATCC BAA-798 / CCMEE 7001 / YNP1)</name>
    <dbReference type="NCBI Taxonomy" id="525904"/>
    <lineage>
        <taxon>Bacteria</taxon>
        <taxon>Bacillati</taxon>
        <taxon>Chloroflexota</taxon>
        <taxon>Chloroflexia</taxon>
        <taxon>Candidatus Thermobaculales</taxon>
        <taxon>Candidatus Thermobaculaceae</taxon>
        <taxon>Thermobaculum</taxon>
    </lineage>
</organism>
<protein>
    <recommendedName>
        <fullName evidence="4">Malonyl CoA-acyl carrier protein transacylase</fullName>
        <ecNumber evidence="4">2.3.1.39</ecNumber>
    </recommendedName>
</protein>
<gene>
    <name evidence="7" type="ordered locus">Tter_0013</name>
</gene>
<dbReference type="InterPro" id="IPR024925">
    <property type="entry name" value="Malonyl_CoA-ACP_transAc"/>
</dbReference>
<dbReference type="PIRSF" id="PIRSF000446">
    <property type="entry name" value="Mct"/>
    <property type="match status" value="1"/>
</dbReference>
<comment type="similarity">
    <text evidence="4">Belongs to the fabD family.</text>
</comment>
<dbReference type="GO" id="GO:0006633">
    <property type="term" value="P:fatty acid biosynthetic process"/>
    <property type="evidence" value="ECO:0007669"/>
    <property type="project" value="TreeGrafter"/>
</dbReference>
<dbReference type="OrthoDB" id="9805460at2"/>
<keyword evidence="8" id="KW-1185">Reference proteome</keyword>
<dbReference type="GO" id="GO:0005829">
    <property type="term" value="C:cytosol"/>
    <property type="evidence" value="ECO:0007669"/>
    <property type="project" value="TreeGrafter"/>
</dbReference>
<dbReference type="PANTHER" id="PTHR42681:SF1">
    <property type="entry name" value="MALONYL-COA-ACYL CARRIER PROTEIN TRANSACYLASE, MITOCHONDRIAL"/>
    <property type="match status" value="1"/>
</dbReference>
<evidence type="ECO:0000256" key="4">
    <source>
        <dbReference type="PIRNR" id="PIRNR000446"/>
    </source>
</evidence>
<evidence type="ECO:0000256" key="2">
    <source>
        <dbReference type="ARBA" id="ARBA00023315"/>
    </source>
</evidence>
<dbReference type="Gene3D" id="3.30.70.250">
    <property type="entry name" value="Malonyl-CoA ACP transacylase, ACP-binding"/>
    <property type="match status" value="1"/>
</dbReference>
<reference evidence="8" key="1">
    <citation type="journal article" date="2010" name="Stand. Genomic Sci.">
        <title>Complete genome sequence of 'Thermobaculum terrenum' type strain (YNP1).</title>
        <authorList>
            <person name="Kiss H."/>
            <person name="Cleland D."/>
            <person name="Lapidus A."/>
            <person name="Lucas S."/>
            <person name="Glavina Del Rio T."/>
            <person name="Nolan M."/>
            <person name="Tice H."/>
            <person name="Han C."/>
            <person name="Goodwin L."/>
            <person name="Pitluck S."/>
            <person name="Liolios K."/>
            <person name="Ivanova N."/>
            <person name="Mavromatis K."/>
            <person name="Ovchinnikova G."/>
            <person name="Pati A."/>
            <person name="Chen A."/>
            <person name="Palaniappan K."/>
            <person name="Land M."/>
            <person name="Hauser L."/>
            <person name="Chang Y."/>
            <person name="Jeffries C."/>
            <person name="Lu M."/>
            <person name="Brettin T."/>
            <person name="Detter J."/>
            <person name="Goker M."/>
            <person name="Tindall B."/>
            <person name="Beck B."/>
            <person name="McDermott T."/>
            <person name="Woyke T."/>
            <person name="Bristow J."/>
            <person name="Eisen J."/>
            <person name="Markowitz V."/>
            <person name="Hugenholtz P."/>
            <person name="Kyrpides N."/>
            <person name="Klenk H."/>
            <person name="Cheng J."/>
        </authorList>
    </citation>
    <scope>NUCLEOTIDE SEQUENCE [LARGE SCALE GENOMIC DNA]</scope>
    <source>
        <strain evidence="8">ATCC BAA-798 / YNP1</strain>
    </source>
</reference>
<dbReference type="SUPFAM" id="SSF55048">
    <property type="entry name" value="Probable ACP-binding domain of malonyl-CoA ACP transacylase"/>
    <property type="match status" value="1"/>
</dbReference>
<dbReference type="InterPro" id="IPR050858">
    <property type="entry name" value="Mal-CoA-ACP_Trans/PKS_FabD"/>
</dbReference>
<feature type="active site" evidence="5">
    <location>
        <position position="208"/>
    </location>
</feature>
<dbReference type="EMBL" id="CP001825">
    <property type="protein sequence ID" value="ACZ40936.1"/>
    <property type="molecule type" value="Genomic_DNA"/>
</dbReference>
<feature type="active site" evidence="5">
    <location>
        <position position="99"/>
    </location>
</feature>
<accession>D1CDD0</accession>
<proteinExistence type="inferred from homology"/>
<dbReference type="NCBIfam" id="TIGR00128">
    <property type="entry name" value="fabD"/>
    <property type="match status" value="1"/>
</dbReference>
<dbReference type="InterPro" id="IPR016036">
    <property type="entry name" value="Malonyl_transacylase_ACP-bd"/>
</dbReference>
<dbReference type="Proteomes" id="UP000000323">
    <property type="component" value="Chromosome 1"/>
</dbReference>
<name>D1CDD0_THET1</name>
<dbReference type="eggNOG" id="COG0331">
    <property type="taxonomic scope" value="Bacteria"/>
</dbReference>
<feature type="domain" description="Malonyl-CoA:ACP transacylase (MAT)" evidence="6">
    <location>
        <begin position="9"/>
        <end position="304"/>
    </location>
</feature>
<keyword evidence="1 4" id="KW-0808">Transferase</keyword>
<comment type="catalytic activity">
    <reaction evidence="3 4">
        <text>holo-[ACP] + malonyl-CoA = malonyl-[ACP] + CoA</text>
        <dbReference type="Rhea" id="RHEA:41792"/>
        <dbReference type="Rhea" id="RHEA-COMP:9623"/>
        <dbReference type="Rhea" id="RHEA-COMP:9685"/>
        <dbReference type="ChEBI" id="CHEBI:57287"/>
        <dbReference type="ChEBI" id="CHEBI:57384"/>
        <dbReference type="ChEBI" id="CHEBI:64479"/>
        <dbReference type="ChEBI" id="CHEBI:78449"/>
        <dbReference type="EC" id="2.3.1.39"/>
    </reaction>
</comment>
<dbReference type="HOGENOM" id="CLU_030558_0_1_0"/>
<dbReference type="EC" id="2.3.1.39" evidence="4"/>
<dbReference type="SUPFAM" id="SSF52151">
    <property type="entry name" value="FabD/lysophospholipase-like"/>
    <property type="match status" value="1"/>
</dbReference>
<dbReference type="InterPro" id="IPR016035">
    <property type="entry name" value="Acyl_Trfase/lysoPLipase"/>
</dbReference>
<dbReference type="InterPro" id="IPR014043">
    <property type="entry name" value="Acyl_transferase_dom"/>
</dbReference>
<evidence type="ECO:0000256" key="3">
    <source>
        <dbReference type="ARBA" id="ARBA00048462"/>
    </source>
</evidence>
<dbReference type="Pfam" id="PF00698">
    <property type="entry name" value="Acyl_transf_1"/>
    <property type="match status" value="1"/>
</dbReference>
<evidence type="ECO:0000256" key="1">
    <source>
        <dbReference type="ARBA" id="ARBA00022679"/>
    </source>
</evidence>
<evidence type="ECO:0000256" key="5">
    <source>
        <dbReference type="PIRSR" id="PIRSR000446-1"/>
    </source>
</evidence>
<dbReference type="Gene3D" id="3.40.366.10">
    <property type="entry name" value="Malonyl-Coenzyme A Acyl Carrier Protein, domain 2"/>
    <property type="match status" value="1"/>
</dbReference>
<dbReference type="InterPro" id="IPR001227">
    <property type="entry name" value="Ac_transferase_dom_sf"/>
</dbReference>
<dbReference type="InterPro" id="IPR004410">
    <property type="entry name" value="Malonyl_CoA-ACP_transAc_FabD"/>
</dbReference>
<evidence type="ECO:0000259" key="6">
    <source>
        <dbReference type="SMART" id="SM00827"/>
    </source>
</evidence>
<dbReference type="FunFam" id="3.30.70.250:FF:000001">
    <property type="entry name" value="Malonyl CoA-acyl carrier protein transacylase"/>
    <property type="match status" value="1"/>
</dbReference>
<dbReference type="PANTHER" id="PTHR42681">
    <property type="entry name" value="MALONYL-COA-ACYL CARRIER PROTEIN TRANSACYLASE, MITOCHONDRIAL"/>
    <property type="match status" value="1"/>
</dbReference>
<evidence type="ECO:0000313" key="8">
    <source>
        <dbReference type="Proteomes" id="UP000000323"/>
    </source>
</evidence>